<name>A0A4S8XAT6_AURPU</name>
<protein>
    <submittedName>
        <fullName evidence="1">Carboxylesterase</fullName>
    </submittedName>
</protein>
<dbReference type="EMBL" id="QZAL01000185">
    <property type="protein sequence ID" value="THW34280.1"/>
    <property type="molecule type" value="Genomic_DNA"/>
</dbReference>
<dbReference type="SUPFAM" id="SSF53474">
    <property type="entry name" value="alpha/beta-Hydrolases"/>
    <property type="match status" value="1"/>
</dbReference>
<sequence length="345" mass="37791">MNCGIDTIKIRVLAHLRLGKSVLQARGNLQGLAKVMESARAGTVGSPLWCGGVYIHAHLLTGAPVRRAILQSGSLQLSPPQPEARGLALCESLETSLAQRGHNLADAPVDLILEVLAKANVASLWLQRVEELQDWDTRHSQVDEVVIGDVEYESVIWRNGIESMSTSEIISCFEPAGNQASELKALYNIMADRPTACKLGALDFINDTRFALPVLTVGNAFRESGQKVYSYVFDQVNPWQASSRAHHAVELVMLFGSLDLTHNAGAVAVREDIRRKWLDFCSGVAPWSAEHVYAFGPHGRLGEIPTSEHEGRRRISACRFLEKMDPGVYNTIFARLAAGKISLAN</sequence>
<proteinExistence type="predicted"/>
<dbReference type="Gene3D" id="3.40.50.1820">
    <property type="entry name" value="alpha/beta hydrolase"/>
    <property type="match status" value="1"/>
</dbReference>
<dbReference type="Proteomes" id="UP000310687">
    <property type="component" value="Unassembled WGS sequence"/>
</dbReference>
<gene>
    <name evidence="1" type="ORF">D6D22_08699</name>
</gene>
<reference evidence="1 2" key="1">
    <citation type="submission" date="2018-10" db="EMBL/GenBank/DDBJ databases">
        <title>Fifty Aureobasidium pullulans genomes reveal a recombining polyextremotolerant generalist.</title>
        <authorList>
            <person name="Gostincar C."/>
            <person name="Turk M."/>
            <person name="Zajc J."/>
            <person name="Gunde-Cimerman N."/>
        </authorList>
    </citation>
    <scope>NUCLEOTIDE SEQUENCE [LARGE SCALE GENOMIC DNA]</scope>
    <source>
        <strain evidence="1 2">EXF-11013</strain>
    </source>
</reference>
<comment type="caution">
    <text evidence="1">The sequence shown here is derived from an EMBL/GenBank/DDBJ whole genome shotgun (WGS) entry which is preliminary data.</text>
</comment>
<evidence type="ECO:0000313" key="1">
    <source>
        <dbReference type="EMBL" id="THW34280.1"/>
    </source>
</evidence>
<dbReference type="AlphaFoldDB" id="A0A4S8XAT6"/>
<dbReference type="InterPro" id="IPR029058">
    <property type="entry name" value="AB_hydrolase_fold"/>
</dbReference>
<accession>A0A4S8XAT6</accession>
<evidence type="ECO:0000313" key="2">
    <source>
        <dbReference type="Proteomes" id="UP000310687"/>
    </source>
</evidence>
<organism evidence="1 2">
    <name type="scientific">Aureobasidium pullulans</name>
    <name type="common">Black yeast</name>
    <name type="synonym">Pullularia pullulans</name>
    <dbReference type="NCBI Taxonomy" id="5580"/>
    <lineage>
        <taxon>Eukaryota</taxon>
        <taxon>Fungi</taxon>
        <taxon>Dikarya</taxon>
        <taxon>Ascomycota</taxon>
        <taxon>Pezizomycotina</taxon>
        <taxon>Dothideomycetes</taxon>
        <taxon>Dothideomycetidae</taxon>
        <taxon>Dothideales</taxon>
        <taxon>Saccotheciaceae</taxon>
        <taxon>Aureobasidium</taxon>
    </lineage>
</organism>